<feature type="region of interest" description="Disordered" evidence="1">
    <location>
        <begin position="45"/>
        <end position="134"/>
    </location>
</feature>
<comment type="caution">
    <text evidence="2">The sequence shown here is derived from an EMBL/GenBank/DDBJ whole genome shotgun (WGS) entry which is preliminary data.</text>
</comment>
<organism evidence="2 3">
    <name type="scientific">Pomacea canaliculata</name>
    <name type="common">Golden apple snail</name>
    <dbReference type="NCBI Taxonomy" id="400727"/>
    <lineage>
        <taxon>Eukaryota</taxon>
        <taxon>Metazoa</taxon>
        <taxon>Spiralia</taxon>
        <taxon>Lophotrochozoa</taxon>
        <taxon>Mollusca</taxon>
        <taxon>Gastropoda</taxon>
        <taxon>Caenogastropoda</taxon>
        <taxon>Architaenioglossa</taxon>
        <taxon>Ampullarioidea</taxon>
        <taxon>Ampullariidae</taxon>
        <taxon>Pomacea</taxon>
    </lineage>
</organism>
<evidence type="ECO:0000256" key="1">
    <source>
        <dbReference type="SAM" id="MobiDB-lite"/>
    </source>
</evidence>
<reference evidence="2 3" key="1">
    <citation type="submission" date="2018-04" db="EMBL/GenBank/DDBJ databases">
        <title>The genome of golden apple snail Pomacea canaliculata provides insight into stress tolerance and invasive adaptation.</title>
        <authorList>
            <person name="Liu C."/>
            <person name="Liu B."/>
            <person name="Ren Y."/>
            <person name="Zhang Y."/>
            <person name="Wang H."/>
            <person name="Li S."/>
            <person name="Jiang F."/>
            <person name="Yin L."/>
            <person name="Zhang G."/>
            <person name="Qian W."/>
            <person name="Fan W."/>
        </authorList>
    </citation>
    <scope>NUCLEOTIDE SEQUENCE [LARGE SCALE GENOMIC DNA]</scope>
    <source>
        <strain evidence="2">SZHN2017</strain>
        <tissue evidence="2">Muscle</tissue>
    </source>
</reference>
<evidence type="ECO:0000313" key="3">
    <source>
        <dbReference type="Proteomes" id="UP000245119"/>
    </source>
</evidence>
<dbReference type="OrthoDB" id="193931at2759"/>
<feature type="compositionally biased region" description="Low complexity" evidence="1">
    <location>
        <begin position="107"/>
        <end position="117"/>
    </location>
</feature>
<feature type="region of interest" description="Disordered" evidence="1">
    <location>
        <begin position="317"/>
        <end position="337"/>
    </location>
</feature>
<dbReference type="EMBL" id="PZQS01000005">
    <property type="protein sequence ID" value="PVD30326.1"/>
    <property type="molecule type" value="Genomic_DNA"/>
</dbReference>
<dbReference type="Proteomes" id="UP000245119">
    <property type="component" value="Linkage Group LG5"/>
</dbReference>
<dbReference type="AlphaFoldDB" id="A0A2T7PA94"/>
<protein>
    <submittedName>
        <fullName evidence="2">Uncharacterized protein</fullName>
    </submittedName>
</protein>
<keyword evidence="3" id="KW-1185">Reference proteome</keyword>
<evidence type="ECO:0000313" key="2">
    <source>
        <dbReference type="EMBL" id="PVD30326.1"/>
    </source>
</evidence>
<sequence length="495" mass="53001">MLTVNPARRATLKEVLNHWWLNMGHDLTPDGRVYEPSPLLVRRSHRHHSSFSSDSDLELDSRSPPPGLRQRPGSRSSKKSVETSFDEDEVLYDIGRGAPQPAPSSPTPAESASTSTSGDLAEDDASRTSAGGQPWQRAIASGIEEIKARVIQSLAADEALRRNVEVEGRNGRGGVGEAVAPVQVSAESFEHEKTRVFHSDKKPRRGILKRGGKFSGGDSGCCINETSPKTAEEVLLSRRSLPADPSALLASSHLYAKDLTFLPPSVPVPGDSQLASSTTSAAGLALPQADSPNCPPGVGAAWHTCPVHRLHSRYAVTSVPQPPSPTPNTGKQGLSGLEPLSSAQCTCSFDPDPSKVVRRRKGILKTTAATGTGGANRGSLMEDARKRLSIGSLSSNSSADILDLSYDSGEGEQFLQQQYHYHHQRPRSRNSLVLEAAASDLQAGDRCSFSLEGEFTALSLDGLASGRHLADCDRLFDSHEAHQVCQQALDICNRC</sequence>
<name>A0A2T7PA94_POMCA</name>
<proteinExistence type="predicted"/>
<accession>A0A2T7PA94</accession>
<gene>
    <name evidence="2" type="ORF">C0Q70_09590</name>
</gene>